<dbReference type="PROSITE" id="PS50932">
    <property type="entry name" value="HTH_LACI_2"/>
    <property type="match status" value="1"/>
</dbReference>
<gene>
    <name evidence="5" type="ORF">EII10_03220</name>
</gene>
<dbReference type="PANTHER" id="PTHR30146">
    <property type="entry name" value="LACI-RELATED TRANSCRIPTIONAL REPRESSOR"/>
    <property type="match status" value="1"/>
</dbReference>
<dbReference type="InterPro" id="IPR028082">
    <property type="entry name" value="Peripla_BP_I"/>
</dbReference>
<dbReference type="InterPro" id="IPR046335">
    <property type="entry name" value="LacI/GalR-like_sensor"/>
</dbReference>
<dbReference type="SUPFAM" id="SSF53822">
    <property type="entry name" value="Periplasmic binding protein-like I"/>
    <property type="match status" value="1"/>
</dbReference>
<evidence type="ECO:0000256" key="2">
    <source>
        <dbReference type="ARBA" id="ARBA00023125"/>
    </source>
</evidence>
<organism evidence="5 6">
    <name type="scientific">Actinomyces bowdenii</name>
    <dbReference type="NCBI Taxonomy" id="131109"/>
    <lineage>
        <taxon>Bacteria</taxon>
        <taxon>Bacillati</taxon>
        <taxon>Actinomycetota</taxon>
        <taxon>Actinomycetes</taxon>
        <taxon>Actinomycetales</taxon>
        <taxon>Actinomycetaceae</taxon>
        <taxon>Actinomyces</taxon>
    </lineage>
</organism>
<dbReference type="AlphaFoldDB" id="A0A3P1V9C6"/>
<dbReference type="OrthoDB" id="9785139at2"/>
<keyword evidence="2 5" id="KW-0238">DNA-binding</keyword>
<feature type="domain" description="HTH lacI-type" evidence="4">
    <location>
        <begin position="11"/>
        <end position="72"/>
    </location>
</feature>
<sequence>MSGVRRPWRPPTLADVAARAGVSKATASRALTRGDGSGAARPSSTDQVLEAAMALGYSRSRGTQPRLLALATDLSRTGYWATLSGVLAAGQDLGAEMSVHVMTGAADSWLDDLLGERDLRADGVVVLEFDSPSAALLSHLPIDLPVAVAGGYPQQGAGGLPRAWTDDRTGAMEATRHLIGLGHRRIAYVGVPAAGHPDPRLLGWQQVMREEGLTPLEPVAIGWSVATGMRAAAALRSWSATAVLCGNDDLALGLMAGLEHQGLRVPEDVSVVGMDDHPHAAAAQPALTTVRLDFAEVGRMAARLALGVEEGPDIEVPTALVERGSTAPAP</sequence>
<dbReference type="EMBL" id="RQZC01000003">
    <property type="protein sequence ID" value="RRD30100.1"/>
    <property type="molecule type" value="Genomic_DNA"/>
</dbReference>
<name>A0A3P1V9C6_9ACTO</name>
<dbReference type="SUPFAM" id="SSF47413">
    <property type="entry name" value="lambda repressor-like DNA-binding domains"/>
    <property type="match status" value="1"/>
</dbReference>
<evidence type="ECO:0000313" key="5">
    <source>
        <dbReference type="EMBL" id="RRD30100.1"/>
    </source>
</evidence>
<evidence type="ECO:0000256" key="3">
    <source>
        <dbReference type="ARBA" id="ARBA00023163"/>
    </source>
</evidence>
<keyword evidence="6" id="KW-1185">Reference proteome</keyword>
<dbReference type="CDD" id="cd01392">
    <property type="entry name" value="HTH_LacI"/>
    <property type="match status" value="1"/>
</dbReference>
<comment type="caution">
    <text evidence="5">The sequence shown here is derived from an EMBL/GenBank/DDBJ whole genome shotgun (WGS) entry which is preliminary data.</text>
</comment>
<dbReference type="Gene3D" id="3.40.50.2300">
    <property type="match status" value="2"/>
</dbReference>
<dbReference type="RefSeq" id="WP_124933079.1">
    <property type="nucleotide sequence ID" value="NZ_JAGFOU010000016.1"/>
</dbReference>
<accession>A0A3P1V9C6</accession>
<evidence type="ECO:0000256" key="1">
    <source>
        <dbReference type="ARBA" id="ARBA00023015"/>
    </source>
</evidence>
<keyword evidence="1" id="KW-0805">Transcription regulation</keyword>
<reference evidence="5 6" key="1">
    <citation type="submission" date="2018-11" db="EMBL/GenBank/DDBJ databases">
        <title>Genomes From Bacteria Associated with the Canine Oral Cavity: a Test Case for Automated Genome-Based Taxonomic Assignment.</title>
        <authorList>
            <person name="Coil D.A."/>
            <person name="Jospin G."/>
            <person name="Darling A.E."/>
            <person name="Wallis C."/>
            <person name="Davis I.J."/>
            <person name="Harris S."/>
            <person name="Eisen J.A."/>
            <person name="Holcombe L.J."/>
            <person name="O'Flynn C."/>
        </authorList>
    </citation>
    <scope>NUCLEOTIDE SEQUENCE [LARGE SCALE GENOMIC DNA]</scope>
    <source>
        <strain evidence="5 6">OH5050</strain>
    </source>
</reference>
<dbReference type="GO" id="GO:0003700">
    <property type="term" value="F:DNA-binding transcription factor activity"/>
    <property type="evidence" value="ECO:0007669"/>
    <property type="project" value="TreeGrafter"/>
</dbReference>
<dbReference type="SMART" id="SM00354">
    <property type="entry name" value="HTH_LACI"/>
    <property type="match status" value="1"/>
</dbReference>
<proteinExistence type="predicted"/>
<dbReference type="PANTHER" id="PTHR30146:SF153">
    <property type="entry name" value="LACTOSE OPERON REPRESSOR"/>
    <property type="match status" value="1"/>
</dbReference>
<dbReference type="GO" id="GO:0000976">
    <property type="term" value="F:transcription cis-regulatory region binding"/>
    <property type="evidence" value="ECO:0007669"/>
    <property type="project" value="TreeGrafter"/>
</dbReference>
<protein>
    <submittedName>
        <fullName evidence="5">LacI family DNA-binding transcriptional regulator</fullName>
    </submittedName>
</protein>
<evidence type="ECO:0000259" key="4">
    <source>
        <dbReference type="PROSITE" id="PS50932"/>
    </source>
</evidence>
<dbReference type="InterPro" id="IPR010982">
    <property type="entry name" value="Lambda_DNA-bd_dom_sf"/>
</dbReference>
<dbReference type="Pfam" id="PF00356">
    <property type="entry name" value="LacI"/>
    <property type="match status" value="1"/>
</dbReference>
<dbReference type="Proteomes" id="UP000271272">
    <property type="component" value="Unassembled WGS sequence"/>
</dbReference>
<dbReference type="InterPro" id="IPR000843">
    <property type="entry name" value="HTH_LacI"/>
</dbReference>
<dbReference type="Gene3D" id="1.10.260.40">
    <property type="entry name" value="lambda repressor-like DNA-binding domains"/>
    <property type="match status" value="1"/>
</dbReference>
<evidence type="ECO:0000313" key="6">
    <source>
        <dbReference type="Proteomes" id="UP000271272"/>
    </source>
</evidence>
<dbReference type="Pfam" id="PF13377">
    <property type="entry name" value="Peripla_BP_3"/>
    <property type="match status" value="1"/>
</dbReference>
<keyword evidence="3" id="KW-0804">Transcription</keyword>